<gene>
    <name evidence="2" type="ORF">PXEA_LOCUS13701</name>
</gene>
<dbReference type="AlphaFoldDB" id="A0A448WU32"/>
<organism evidence="2 3">
    <name type="scientific">Protopolystoma xenopodis</name>
    <dbReference type="NCBI Taxonomy" id="117903"/>
    <lineage>
        <taxon>Eukaryota</taxon>
        <taxon>Metazoa</taxon>
        <taxon>Spiralia</taxon>
        <taxon>Lophotrochozoa</taxon>
        <taxon>Platyhelminthes</taxon>
        <taxon>Monogenea</taxon>
        <taxon>Polyopisthocotylea</taxon>
        <taxon>Polystomatidea</taxon>
        <taxon>Polystomatidae</taxon>
        <taxon>Protopolystoma</taxon>
    </lineage>
</organism>
<evidence type="ECO:0000256" key="1">
    <source>
        <dbReference type="SAM" id="MobiDB-lite"/>
    </source>
</evidence>
<keyword evidence="3" id="KW-1185">Reference proteome</keyword>
<dbReference type="EMBL" id="CAAALY010045541">
    <property type="protein sequence ID" value="VEL20261.1"/>
    <property type="molecule type" value="Genomic_DNA"/>
</dbReference>
<dbReference type="Proteomes" id="UP000784294">
    <property type="component" value="Unassembled WGS sequence"/>
</dbReference>
<evidence type="ECO:0000313" key="2">
    <source>
        <dbReference type="EMBL" id="VEL20261.1"/>
    </source>
</evidence>
<protein>
    <submittedName>
        <fullName evidence="2">Uncharacterized protein</fullName>
    </submittedName>
</protein>
<name>A0A448WU32_9PLAT</name>
<sequence length="262" mass="29245">MLSLQIFTHTFPVIIQYKSTSHLSPSKYRWIVGEGKNGANHEQSISTPPTRPAQESNRSRNQYLRNSKTPIPFRAEDGGDDSQPVVANNHSKQLKDTAAAMQLAAQLVAAKSAMYSGHQTRDDALQPDLEEVRRSCIAQREKQEKEVESAERVSTTHGQELLDQLNDREEFIEVNSTNTNGDSVKQASVRKDSLLGLPAETDRVQADEKIYHEDVRKLLCVDKRLTGSQNNAFEVMVQGMQESAATTLINLSLPPPPPKRKL</sequence>
<evidence type="ECO:0000313" key="3">
    <source>
        <dbReference type="Proteomes" id="UP000784294"/>
    </source>
</evidence>
<accession>A0A448WU32</accession>
<feature type="region of interest" description="Disordered" evidence="1">
    <location>
        <begin position="38"/>
        <end position="82"/>
    </location>
</feature>
<feature type="compositionally biased region" description="Polar residues" evidence="1">
    <location>
        <begin position="40"/>
        <end position="69"/>
    </location>
</feature>
<reference evidence="2" key="1">
    <citation type="submission" date="2018-11" db="EMBL/GenBank/DDBJ databases">
        <authorList>
            <consortium name="Pathogen Informatics"/>
        </authorList>
    </citation>
    <scope>NUCLEOTIDE SEQUENCE</scope>
</reference>
<comment type="caution">
    <text evidence="2">The sequence shown here is derived from an EMBL/GenBank/DDBJ whole genome shotgun (WGS) entry which is preliminary data.</text>
</comment>
<proteinExistence type="predicted"/>